<dbReference type="Proteomes" id="UP000885779">
    <property type="component" value="Unassembled WGS sequence"/>
</dbReference>
<organism evidence="2">
    <name type="scientific">Caldithrix abyssi</name>
    <dbReference type="NCBI Taxonomy" id="187145"/>
    <lineage>
        <taxon>Bacteria</taxon>
        <taxon>Pseudomonadati</taxon>
        <taxon>Calditrichota</taxon>
        <taxon>Calditrichia</taxon>
        <taxon>Calditrichales</taxon>
        <taxon>Calditrichaceae</taxon>
        <taxon>Caldithrix</taxon>
    </lineage>
</organism>
<comment type="caution">
    <text evidence="2">The sequence shown here is derived from an EMBL/GenBank/DDBJ whole genome shotgun (WGS) entry which is preliminary data.</text>
</comment>
<dbReference type="GO" id="GO:0006353">
    <property type="term" value="P:DNA-templated transcription termination"/>
    <property type="evidence" value="ECO:0007669"/>
    <property type="project" value="InterPro"/>
</dbReference>
<dbReference type="Gene3D" id="1.10.720.10">
    <property type="match status" value="1"/>
</dbReference>
<evidence type="ECO:0000313" key="2">
    <source>
        <dbReference type="EMBL" id="HGY56696.1"/>
    </source>
</evidence>
<protein>
    <recommendedName>
        <fullName evidence="1">Rho termination factor-like N-terminal domain-containing protein</fullName>
    </recommendedName>
</protein>
<dbReference type="SMART" id="SM00959">
    <property type="entry name" value="Rho_N"/>
    <property type="match status" value="1"/>
</dbReference>
<feature type="domain" description="Rho termination factor-like N-terminal" evidence="1">
    <location>
        <begin position="8"/>
        <end position="48"/>
    </location>
</feature>
<dbReference type="InterPro" id="IPR036269">
    <property type="entry name" value="Rho_N_sf"/>
</dbReference>
<gene>
    <name evidence="2" type="ORF">ENK44_13395</name>
</gene>
<dbReference type="InterPro" id="IPR011112">
    <property type="entry name" value="Rho-like_N"/>
</dbReference>
<dbReference type="SUPFAM" id="SSF68912">
    <property type="entry name" value="Rho N-terminal domain-like"/>
    <property type="match status" value="1"/>
</dbReference>
<proteinExistence type="predicted"/>
<name>A0A7V4U261_CALAY</name>
<evidence type="ECO:0000259" key="1">
    <source>
        <dbReference type="SMART" id="SM00959"/>
    </source>
</evidence>
<dbReference type="AlphaFoldDB" id="A0A7V4U261"/>
<reference evidence="2" key="1">
    <citation type="journal article" date="2020" name="mSystems">
        <title>Genome- and Community-Level Interaction Insights into Carbon Utilization and Element Cycling Functions of Hydrothermarchaeota in Hydrothermal Sediment.</title>
        <authorList>
            <person name="Zhou Z."/>
            <person name="Liu Y."/>
            <person name="Xu W."/>
            <person name="Pan J."/>
            <person name="Luo Z.H."/>
            <person name="Li M."/>
        </authorList>
    </citation>
    <scope>NUCLEOTIDE SEQUENCE [LARGE SCALE GENOMIC DNA]</scope>
    <source>
        <strain evidence="2">HyVt-577</strain>
    </source>
</reference>
<accession>A0A7V4U261</accession>
<dbReference type="EMBL" id="DRQG01000125">
    <property type="protein sequence ID" value="HGY56696.1"/>
    <property type="molecule type" value="Genomic_DNA"/>
</dbReference>
<dbReference type="Pfam" id="PF07498">
    <property type="entry name" value="Rho_N"/>
    <property type="match status" value="1"/>
</dbReference>
<sequence length="105" mass="12357">MAEYTFAELKKKNVSQLRAIAKEVGIDGSSQMNKEHVLEKICQTLHIDMHVHHEVVGVDKAAIKKQIRELKKERDQYLQDKKPEELRRVRRRIKKLKNKLRSATV</sequence>